<comment type="caution">
    <text evidence="6">The sequence shown here is derived from an EMBL/GenBank/DDBJ whole genome shotgun (WGS) entry which is preliminary data.</text>
</comment>
<dbReference type="RefSeq" id="WP_021874822.1">
    <property type="nucleotide sequence ID" value="NZ_CP018624.1"/>
</dbReference>
<dbReference type="KEGG" id="cchv:BTM20_03075"/>
<protein>
    <submittedName>
        <fullName evidence="6">Leucine-rich repeat domain-containing protein</fullName>
    </submittedName>
</protein>
<dbReference type="Gene3D" id="2.60.40.1220">
    <property type="match status" value="1"/>
</dbReference>
<evidence type="ECO:0000256" key="3">
    <source>
        <dbReference type="ARBA" id="ARBA00022729"/>
    </source>
</evidence>
<dbReference type="PROSITE" id="PS51450">
    <property type="entry name" value="LRR"/>
    <property type="match status" value="7"/>
</dbReference>
<keyword evidence="4" id="KW-0677">Repeat</keyword>
<dbReference type="InterPro" id="IPR025875">
    <property type="entry name" value="Leu-rich_rpt_4"/>
</dbReference>
<dbReference type="CDD" id="cd14254">
    <property type="entry name" value="Dockerin_II"/>
    <property type="match status" value="1"/>
</dbReference>
<dbReference type="InterPro" id="IPR014756">
    <property type="entry name" value="Ig_E-set"/>
</dbReference>
<dbReference type="SUPFAM" id="SSF52058">
    <property type="entry name" value="L domain-like"/>
    <property type="match status" value="1"/>
</dbReference>
<accession>A0ABD4RFV1</accession>
<evidence type="ECO:0000256" key="2">
    <source>
        <dbReference type="ARBA" id="ARBA00022614"/>
    </source>
</evidence>
<dbReference type="AlphaFoldDB" id="A0ABD4RFV1"/>
<keyword evidence="2" id="KW-0433">Leucine-rich repeat</keyword>
<dbReference type="InterPro" id="IPR050836">
    <property type="entry name" value="SDS22/Internalin_LRR"/>
</dbReference>
<comment type="similarity">
    <text evidence="1">Belongs to the internalin family.</text>
</comment>
<dbReference type="InterPro" id="IPR001611">
    <property type="entry name" value="Leu-rich_rpt"/>
</dbReference>
<dbReference type="InterPro" id="IPR014755">
    <property type="entry name" value="Cu-Rt/internalin_Ig-like"/>
</dbReference>
<proteinExistence type="inferred from homology"/>
<evidence type="ECO:0000259" key="5">
    <source>
        <dbReference type="PROSITE" id="PS51766"/>
    </source>
</evidence>
<dbReference type="InterPro" id="IPR016134">
    <property type="entry name" value="Dockerin_dom"/>
</dbReference>
<name>A0ABD4RFV1_9CLOT</name>
<dbReference type="SUPFAM" id="SSF81296">
    <property type="entry name" value="E set domains"/>
    <property type="match status" value="1"/>
</dbReference>
<evidence type="ECO:0000313" key="7">
    <source>
        <dbReference type="Proteomes" id="UP000775179"/>
    </source>
</evidence>
<gene>
    <name evidence="6" type="ORF">K4H94_02725</name>
</gene>
<dbReference type="PROSITE" id="PS00018">
    <property type="entry name" value="EF_HAND_1"/>
    <property type="match status" value="1"/>
</dbReference>
<reference evidence="6 7" key="1">
    <citation type="submission" date="2021-08" db="EMBL/GenBank/DDBJ databases">
        <title>Genome sequence analysis of Clostridium chauvoei strains of European origin and evaluation of typing options for outbreak investigations.</title>
        <authorList>
            <person name="Abdel-Glil M."/>
            <person name="Thomas P."/>
            <person name="Seyboldt C."/>
        </authorList>
    </citation>
    <scope>NUCLEOTIDE SEQUENCE [LARGE SCALE GENOMIC DNA]</scope>
    <source>
        <strain evidence="6 7">S0260-09</strain>
    </source>
</reference>
<dbReference type="SMART" id="SM00365">
    <property type="entry name" value="LRR_SD22"/>
    <property type="match status" value="8"/>
</dbReference>
<dbReference type="SUPFAM" id="SSF63446">
    <property type="entry name" value="Type I dockerin domain"/>
    <property type="match status" value="1"/>
</dbReference>
<dbReference type="InterPro" id="IPR032675">
    <property type="entry name" value="LRR_dom_sf"/>
</dbReference>
<organism evidence="6 7">
    <name type="scientific">Clostridium chauvoei</name>
    <dbReference type="NCBI Taxonomy" id="46867"/>
    <lineage>
        <taxon>Bacteria</taxon>
        <taxon>Bacillati</taxon>
        <taxon>Bacillota</taxon>
        <taxon>Clostridia</taxon>
        <taxon>Eubacteriales</taxon>
        <taxon>Clostridiaceae</taxon>
        <taxon>Clostridium</taxon>
    </lineage>
</organism>
<dbReference type="PANTHER" id="PTHR46652">
    <property type="entry name" value="LEUCINE-RICH REPEAT AND IQ DOMAIN-CONTAINING PROTEIN 1-RELATED"/>
    <property type="match status" value="1"/>
</dbReference>
<feature type="domain" description="Dockerin" evidence="5">
    <location>
        <begin position="388"/>
        <end position="446"/>
    </location>
</feature>
<dbReference type="PROSITE" id="PS51766">
    <property type="entry name" value="DOCKERIN"/>
    <property type="match status" value="1"/>
</dbReference>
<dbReference type="Pfam" id="PF08191">
    <property type="entry name" value="LRR_adjacent"/>
    <property type="match status" value="1"/>
</dbReference>
<dbReference type="InterPro" id="IPR036439">
    <property type="entry name" value="Dockerin_dom_sf"/>
</dbReference>
<keyword evidence="3" id="KW-0732">Signal</keyword>
<evidence type="ECO:0000256" key="1">
    <source>
        <dbReference type="ARBA" id="ARBA00009432"/>
    </source>
</evidence>
<dbReference type="PANTHER" id="PTHR46652:SF3">
    <property type="entry name" value="LEUCINE-RICH REPEAT-CONTAINING PROTEIN 9"/>
    <property type="match status" value="1"/>
</dbReference>
<dbReference type="InterPro" id="IPR018247">
    <property type="entry name" value="EF_Hand_1_Ca_BS"/>
</dbReference>
<sequence>MKKRLTAVIMTAILGTSLLQPTVKVFAEELRLQELNVREGYVDVPDVSLKKAMNKAIGQKENDDIPKWKLEKLTELYAMFTDISNLEGIQYCTNLKELNLQDNKISDINLLKNLKKLRTLFLNVNQIEDISALSELSNLRELYLGGNKISNIYPLRNLKRLQDLSLGNLLVKDIKPLEELDSLKYLDLYENKIDNLEVIRNIKGLLSIDLSENGLKDINVLKGLKNLEWIRVSYNEIEDLTPIEDIKDLKGLDIGNNKIKDISVLNKFSTLELLHMSNNNVADISALADLYELKRVKLDNQQITLENKEVNGRLILENPVKSINGYEEAKNLSNDGQAIKANKYLTWNSIKNNNINNLSFNFKEELNINGEQVTFSGKVVQPVEFNANALRVEDINKDKSIDINDLANLGIHYNKKDIDENWNEDCDLNKDGIIDIFDLVIVSKSI</sequence>
<dbReference type="Pfam" id="PF12799">
    <property type="entry name" value="LRR_4"/>
    <property type="match status" value="3"/>
</dbReference>
<dbReference type="Gene3D" id="3.80.10.10">
    <property type="entry name" value="Ribonuclease Inhibitor"/>
    <property type="match status" value="1"/>
</dbReference>
<dbReference type="InterPro" id="IPR012569">
    <property type="entry name" value="Inl_IR"/>
</dbReference>
<dbReference type="Gene3D" id="1.10.1330.10">
    <property type="entry name" value="Dockerin domain"/>
    <property type="match status" value="1"/>
</dbReference>
<dbReference type="Proteomes" id="UP000775179">
    <property type="component" value="Unassembled WGS sequence"/>
</dbReference>
<dbReference type="EMBL" id="JAIFTX010000004">
    <property type="protein sequence ID" value="MBX7289966.1"/>
    <property type="molecule type" value="Genomic_DNA"/>
</dbReference>
<evidence type="ECO:0000313" key="6">
    <source>
        <dbReference type="EMBL" id="MBX7289966.1"/>
    </source>
</evidence>
<evidence type="ECO:0000256" key="4">
    <source>
        <dbReference type="ARBA" id="ARBA00022737"/>
    </source>
</evidence>
<dbReference type="GeneID" id="66300835"/>